<dbReference type="PROSITE" id="PS00560">
    <property type="entry name" value="CARBOXYPEPT_SER_HIS"/>
    <property type="match status" value="1"/>
</dbReference>
<evidence type="ECO:0000256" key="5">
    <source>
        <dbReference type="ARBA" id="ARBA00054649"/>
    </source>
</evidence>
<dbReference type="Proteomes" id="UP000694701">
    <property type="component" value="Unplaced"/>
</dbReference>
<dbReference type="InterPro" id="IPR018202">
    <property type="entry name" value="Ser_caboxypep_ser_AS"/>
</dbReference>
<dbReference type="GO" id="GO:0006508">
    <property type="term" value="P:proteolysis"/>
    <property type="evidence" value="ECO:0007669"/>
    <property type="project" value="UniProtKB-KW"/>
</dbReference>
<dbReference type="AlphaFoldDB" id="A0A8C2JB63"/>
<dbReference type="InterPro" id="IPR033124">
    <property type="entry name" value="Ser_caboxypep_his_AS"/>
</dbReference>
<accession>A0A8C2JB63</accession>
<evidence type="ECO:0000313" key="8">
    <source>
        <dbReference type="Ensembl" id="ENSCCRP00020091334.1"/>
    </source>
</evidence>
<dbReference type="InterPro" id="IPR029058">
    <property type="entry name" value="AB_hydrolase_fold"/>
</dbReference>
<evidence type="ECO:0000313" key="9">
    <source>
        <dbReference type="Proteomes" id="UP000694701"/>
    </source>
</evidence>
<evidence type="ECO:0000256" key="6">
    <source>
        <dbReference type="ARBA" id="ARBA00061741"/>
    </source>
</evidence>
<dbReference type="PROSITE" id="PS00131">
    <property type="entry name" value="CARBOXYPEPT_SER_SER"/>
    <property type="match status" value="1"/>
</dbReference>
<dbReference type="GO" id="GO:1904715">
    <property type="term" value="P:negative regulation of chaperone-mediated autophagy"/>
    <property type="evidence" value="ECO:0007669"/>
    <property type="project" value="UniProtKB-ARBA"/>
</dbReference>
<dbReference type="Pfam" id="PF00450">
    <property type="entry name" value="Peptidase_S10"/>
    <property type="match status" value="1"/>
</dbReference>
<sequence length="464" mass="52024">YQFLLQISTVTVSGAPDADEIKYLPGLPKQPSFKHYSGYLSVADNKHLHYWFVESQKDPAGSPVVLWLNGGPGCSSLDGLLTEHGPFLVRIKSASLFNPTDIANVLYLESPAGVGFSYSDDKKYTTNDTEVATNNYLALKEFFRLFPEFSKNEFFLTGESYGGIYIPTLAEIVMEDSSINLQGIAVGNGLSSYELNDNSLVYFAYYHGLLGTSLWNDLQTFCCKDGACNFYDNQDVNCSTSLTTVQVIVYQSGLNMYNLYAPCAGGVQQRVSFENGQFVIRDLGHNFVNHPWSKEQNEKLRGVVSLLKSSRLDPPCTNSTPSTLYLNNPQVKSALHISPSALDWVICSAEVNLNYNRLFMDVKKQYLKLLGALKYRVLVYNGDVDMACNFLGDEWFVESLQQEVQVQRRPWIYFNGETQQIGGFVKEFTNIAFLTVKGSGHMVPTDKPIAAFTMFSRFITKQPY</sequence>
<comment type="function">
    <text evidence="5">Protective protein appears to be essential for both the activity of beta-galactosidase and neuraminidase, it associates with these enzymes and exerts a protective function necessary for their stability and activity. This protein is also a carboxypeptidase and can deamidate tachykinins.</text>
</comment>
<comment type="similarity">
    <text evidence="1 7">Belongs to the peptidase S10 family.</text>
</comment>
<keyword evidence="3 7" id="KW-0645">Protease</keyword>
<dbReference type="InterPro" id="IPR001563">
    <property type="entry name" value="Peptidase_S10"/>
</dbReference>
<evidence type="ECO:0000256" key="7">
    <source>
        <dbReference type="RuleBase" id="RU361156"/>
    </source>
</evidence>
<dbReference type="Gene3D" id="3.40.50.1820">
    <property type="entry name" value="alpha/beta hydrolase"/>
    <property type="match status" value="1"/>
</dbReference>
<evidence type="ECO:0000256" key="2">
    <source>
        <dbReference type="ARBA" id="ARBA00022645"/>
    </source>
</evidence>
<reference evidence="8" key="1">
    <citation type="submission" date="2025-08" db="UniProtKB">
        <authorList>
            <consortium name="Ensembl"/>
        </authorList>
    </citation>
    <scope>IDENTIFICATION</scope>
</reference>
<evidence type="ECO:0000256" key="3">
    <source>
        <dbReference type="ARBA" id="ARBA00022670"/>
    </source>
</evidence>
<organism evidence="8 9">
    <name type="scientific">Cyprinus carpio</name>
    <name type="common">Common carp</name>
    <dbReference type="NCBI Taxonomy" id="7962"/>
    <lineage>
        <taxon>Eukaryota</taxon>
        <taxon>Metazoa</taxon>
        <taxon>Chordata</taxon>
        <taxon>Craniata</taxon>
        <taxon>Vertebrata</taxon>
        <taxon>Euteleostomi</taxon>
        <taxon>Actinopterygii</taxon>
        <taxon>Neopterygii</taxon>
        <taxon>Teleostei</taxon>
        <taxon>Ostariophysi</taxon>
        <taxon>Cypriniformes</taxon>
        <taxon>Cyprinidae</taxon>
        <taxon>Cyprininae</taxon>
        <taxon>Cyprinus</taxon>
    </lineage>
</organism>
<dbReference type="FunFam" id="3.40.50.1820:FF:000335">
    <property type="entry name" value="Carboxypeptidase"/>
    <property type="match status" value="1"/>
</dbReference>
<dbReference type="EC" id="3.4.16.-" evidence="7"/>
<dbReference type="GO" id="GO:0004185">
    <property type="term" value="F:serine-type carboxypeptidase activity"/>
    <property type="evidence" value="ECO:0007669"/>
    <property type="project" value="UniProtKB-UniRule"/>
</dbReference>
<name>A0A8C2JB63_CYPCA</name>
<keyword evidence="2 7" id="KW-0121">Carboxypeptidase</keyword>
<dbReference type="Ensembl" id="ENSCCRT00020099817.1">
    <property type="protein sequence ID" value="ENSCCRP00020091334.1"/>
    <property type="gene ID" value="ENSCCRG00020041767.1"/>
</dbReference>
<dbReference type="PRINTS" id="PR00724">
    <property type="entry name" value="CRBOXYPTASEC"/>
</dbReference>
<dbReference type="PANTHER" id="PTHR11802:SF502">
    <property type="entry name" value="LYSOSOMAL PROTECTIVE PROTEIN"/>
    <property type="match status" value="1"/>
</dbReference>
<protein>
    <recommendedName>
        <fullName evidence="7">Carboxypeptidase</fullName>
        <ecNumber evidence="7">3.4.16.-</ecNumber>
    </recommendedName>
</protein>
<evidence type="ECO:0000256" key="1">
    <source>
        <dbReference type="ARBA" id="ARBA00009431"/>
    </source>
</evidence>
<dbReference type="SUPFAM" id="SSF53474">
    <property type="entry name" value="alpha/beta-Hydrolases"/>
    <property type="match status" value="1"/>
</dbReference>
<keyword evidence="4 7" id="KW-0378">Hydrolase</keyword>
<comment type="subunit">
    <text evidence="6">Heterodimer of a 32 kDa chain and a 20 kDa chain; disulfide-linked.</text>
</comment>
<dbReference type="GO" id="GO:0031647">
    <property type="term" value="P:regulation of protein stability"/>
    <property type="evidence" value="ECO:0007669"/>
    <property type="project" value="UniProtKB-ARBA"/>
</dbReference>
<proteinExistence type="inferred from homology"/>
<gene>
    <name evidence="8" type="primary">ctsa</name>
</gene>
<evidence type="ECO:0000256" key="4">
    <source>
        <dbReference type="ARBA" id="ARBA00022801"/>
    </source>
</evidence>
<dbReference type="PANTHER" id="PTHR11802">
    <property type="entry name" value="SERINE PROTEASE FAMILY S10 SERINE CARBOXYPEPTIDASE"/>
    <property type="match status" value="1"/>
</dbReference>